<reference evidence="3 5" key="2">
    <citation type="submission" date="2022-03" db="EMBL/GenBank/DDBJ databases">
        <title>Metagenome-assembled genomes from swine fecal metagenomes.</title>
        <authorList>
            <person name="Holman D.B."/>
            <person name="Kommadath A."/>
        </authorList>
    </citation>
    <scope>NUCLEOTIDE SEQUENCE [LARGE SCALE GENOMIC DNA]</scope>
    <source>
        <strain evidence="3">SUG147</strain>
    </source>
</reference>
<proteinExistence type="predicted"/>
<evidence type="ECO:0000313" key="2">
    <source>
        <dbReference type="EMBL" id="CDC73613.1"/>
    </source>
</evidence>
<evidence type="ECO:0000313" key="3">
    <source>
        <dbReference type="EMBL" id="MCI5756576.1"/>
    </source>
</evidence>
<dbReference type="EMBL" id="CBFW010000169">
    <property type="protein sequence ID" value="CDC73613.1"/>
    <property type="molecule type" value="Genomic_DNA"/>
</dbReference>
<feature type="coiled-coil region" evidence="1">
    <location>
        <begin position="27"/>
        <end position="61"/>
    </location>
</feature>
<dbReference type="STRING" id="1263015.BN580_01292"/>
<organism evidence="2 4">
    <name type="scientific">Candidatus Colimorpha enterica</name>
    <dbReference type="NCBI Taxonomy" id="3083063"/>
    <lineage>
        <taxon>Bacteria</taxon>
        <taxon>Pseudomonadati</taxon>
        <taxon>Bacteroidota</taxon>
        <taxon>Bacteroidia</taxon>
        <taxon>Bacteroidales</taxon>
        <taxon>Candidatus Colimorpha</taxon>
    </lineage>
</organism>
<sequence>MKREFLESLGLEKDTVDAVMAEYGRGIGAMKQRCDMLEEQCDALKERIPELERRISELDGGLSESEEKYSRLIGSVIARAVDDAGFSSVLAGETAAAVLREEFEAGNDIYAAIDVMRENDPAAFAGKKCEKPYFSAPSEAVPFGGSGESGFTRRRM</sequence>
<dbReference type="AlphaFoldDB" id="R6TJM9"/>
<reference evidence="2" key="1">
    <citation type="submission" date="2012-11" db="EMBL/GenBank/DDBJ databases">
        <title>Dependencies among metagenomic species, viruses, plasmids and units of genetic variation.</title>
        <authorList>
            <person name="Nielsen H.B."/>
            <person name="Almeida M."/>
            <person name="Juncker A.S."/>
            <person name="Rasmussen S."/>
            <person name="Li J."/>
            <person name="Sunagawa S."/>
            <person name="Plichta D."/>
            <person name="Gautier L."/>
            <person name="Le Chatelier E."/>
            <person name="Peletier E."/>
            <person name="Bonde I."/>
            <person name="Nielsen T."/>
            <person name="Manichanh C."/>
            <person name="Arumugam M."/>
            <person name="Batto J."/>
            <person name="Santos M.B.Q.D."/>
            <person name="Blom N."/>
            <person name="Borruel N."/>
            <person name="Burgdorf K.S."/>
            <person name="Boumezbeur F."/>
            <person name="Casellas F."/>
            <person name="Dore J."/>
            <person name="Guarner F."/>
            <person name="Hansen T."/>
            <person name="Hildebrand F."/>
            <person name="Kaas R.S."/>
            <person name="Kennedy S."/>
            <person name="Kristiansen K."/>
            <person name="Kultima J.R."/>
            <person name="Leonard P."/>
            <person name="Levenez F."/>
            <person name="Lund O."/>
            <person name="Moumen B."/>
            <person name="Le Paslier D."/>
            <person name="Pons N."/>
            <person name="Pedersen O."/>
            <person name="Prifti E."/>
            <person name="Qin J."/>
            <person name="Raes J."/>
            <person name="Tap J."/>
            <person name="Tims S."/>
            <person name="Ussery D.W."/>
            <person name="Yamada T."/>
            <person name="MetaHit consortium"/>
            <person name="Renault P."/>
            <person name="Sicheritz-Ponten T."/>
            <person name="Bork P."/>
            <person name="Wang J."/>
            <person name="Brunak S."/>
            <person name="Ehrlich S.D."/>
        </authorList>
    </citation>
    <scope>NUCLEOTIDE SEQUENCE [LARGE SCALE GENOMIC DNA]</scope>
</reference>
<comment type="caution">
    <text evidence="2">The sequence shown here is derived from an EMBL/GenBank/DDBJ whole genome shotgun (WGS) entry which is preliminary data.</text>
</comment>
<dbReference type="Proteomes" id="UP000017938">
    <property type="component" value="Unassembled WGS sequence"/>
</dbReference>
<dbReference type="EMBL" id="JALEMU010000162">
    <property type="protein sequence ID" value="MCI5756576.1"/>
    <property type="molecule type" value="Genomic_DNA"/>
</dbReference>
<dbReference type="Proteomes" id="UP001139365">
    <property type="component" value="Unassembled WGS sequence"/>
</dbReference>
<protein>
    <submittedName>
        <fullName evidence="2">Methyl-accepting chemotaxis protein scaffolding protein</fullName>
    </submittedName>
</protein>
<evidence type="ECO:0000313" key="5">
    <source>
        <dbReference type="Proteomes" id="UP001139365"/>
    </source>
</evidence>
<name>R6TJM9_9BACT</name>
<evidence type="ECO:0000256" key="1">
    <source>
        <dbReference type="SAM" id="Coils"/>
    </source>
</evidence>
<gene>
    <name evidence="2" type="ORF">BN580_01292</name>
    <name evidence="3" type="ORF">MR241_09830</name>
</gene>
<keyword evidence="1" id="KW-0175">Coiled coil</keyword>
<accession>R6TJM9</accession>
<evidence type="ECO:0000313" key="4">
    <source>
        <dbReference type="Proteomes" id="UP000017938"/>
    </source>
</evidence>